<accession>A0A382RQ20</accession>
<name>A0A382RQ20_9ZZZZ</name>
<protein>
    <submittedName>
        <fullName evidence="1">Uncharacterized protein</fullName>
    </submittedName>
</protein>
<gene>
    <name evidence="1" type="ORF">METZ01_LOCUS352394</name>
</gene>
<sequence>MKAAILLEQNKPLVVGQVDVPKE</sequence>
<dbReference type="EMBL" id="UINC01123217">
    <property type="protein sequence ID" value="SVC99540.1"/>
    <property type="molecule type" value="Genomic_DNA"/>
</dbReference>
<dbReference type="AlphaFoldDB" id="A0A382RQ20"/>
<organism evidence="1">
    <name type="scientific">marine metagenome</name>
    <dbReference type="NCBI Taxonomy" id="408172"/>
    <lineage>
        <taxon>unclassified sequences</taxon>
        <taxon>metagenomes</taxon>
        <taxon>ecological metagenomes</taxon>
    </lineage>
</organism>
<proteinExistence type="predicted"/>
<evidence type="ECO:0000313" key="1">
    <source>
        <dbReference type="EMBL" id="SVC99540.1"/>
    </source>
</evidence>
<reference evidence="1" key="1">
    <citation type="submission" date="2018-05" db="EMBL/GenBank/DDBJ databases">
        <authorList>
            <person name="Lanie J.A."/>
            <person name="Ng W.-L."/>
            <person name="Kazmierczak K.M."/>
            <person name="Andrzejewski T.M."/>
            <person name="Davidsen T.M."/>
            <person name="Wayne K.J."/>
            <person name="Tettelin H."/>
            <person name="Glass J.I."/>
            <person name="Rusch D."/>
            <person name="Podicherti R."/>
            <person name="Tsui H.-C.T."/>
            <person name="Winkler M.E."/>
        </authorList>
    </citation>
    <scope>NUCLEOTIDE SEQUENCE</scope>
</reference>
<feature type="non-terminal residue" evidence="1">
    <location>
        <position position="23"/>
    </location>
</feature>